<organism evidence="1">
    <name type="scientific">marine sediment metagenome</name>
    <dbReference type="NCBI Taxonomy" id="412755"/>
    <lineage>
        <taxon>unclassified sequences</taxon>
        <taxon>metagenomes</taxon>
        <taxon>ecological metagenomes</taxon>
    </lineage>
</organism>
<name>A0A0F9IKL2_9ZZZZ</name>
<evidence type="ECO:0000313" key="1">
    <source>
        <dbReference type="EMBL" id="KKM28151.1"/>
    </source>
</evidence>
<dbReference type="EMBL" id="LAZR01012180">
    <property type="protein sequence ID" value="KKM28151.1"/>
    <property type="molecule type" value="Genomic_DNA"/>
</dbReference>
<proteinExistence type="predicted"/>
<feature type="non-terminal residue" evidence="1">
    <location>
        <position position="184"/>
    </location>
</feature>
<reference evidence="1" key="1">
    <citation type="journal article" date="2015" name="Nature">
        <title>Complex archaea that bridge the gap between prokaryotes and eukaryotes.</title>
        <authorList>
            <person name="Spang A."/>
            <person name="Saw J.H."/>
            <person name="Jorgensen S.L."/>
            <person name="Zaremba-Niedzwiedzka K."/>
            <person name="Martijn J."/>
            <person name="Lind A.E."/>
            <person name="van Eijk R."/>
            <person name="Schleper C."/>
            <person name="Guy L."/>
            <person name="Ettema T.J."/>
        </authorList>
    </citation>
    <scope>NUCLEOTIDE SEQUENCE</scope>
</reference>
<sequence length="184" mass="19301">MAVSGSKDYAITRATIIEAALRKTGEYDAGEAVPGDETAAAANALNIMVKAWVVRGADIWLRDEITLFLVADQKSYALGTANATRTITGETTLSSAEVSGSSTLALTSSSGMTAADFIGIKLNDNTIQWTTIVSVDSATAVTITASLTSAAASGKKVYAYTTKAGRPTKIVYAYRRDKNDIDSE</sequence>
<gene>
    <name evidence="1" type="ORF">LCGC14_1567510</name>
</gene>
<protein>
    <submittedName>
        <fullName evidence="1">Uncharacterized protein</fullName>
    </submittedName>
</protein>
<comment type="caution">
    <text evidence="1">The sequence shown here is derived from an EMBL/GenBank/DDBJ whole genome shotgun (WGS) entry which is preliminary data.</text>
</comment>
<dbReference type="AlphaFoldDB" id="A0A0F9IKL2"/>
<accession>A0A0F9IKL2</accession>